<sequence>MEITVNQQVYQITHNCNIKQLFGDVLQKPSQGLAIAINQNIIPKTQWESHFLQSGDKIIIIKATQGG</sequence>
<dbReference type="SUPFAM" id="SSF54285">
    <property type="entry name" value="MoaD/ThiS"/>
    <property type="match status" value="1"/>
</dbReference>
<dbReference type="Pfam" id="PF02597">
    <property type="entry name" value="ThiS"/>
    <property type="match status" value="1"/>
</dbReference>
<reference evidence="2" key="1">
    <citation type="journal article" date="2019" name="Int. J. Syst. Evol. Microbiol.">
        <title>The Global Catalogue of Microorganisms (GCM) 10K type strain sequencing project: providing services to taxonomists for standard genome sequencing and annotation.</title>
        <authorList>
            <consortium name="The Broad Institute Genomics Platform"/>
            <consortium name="The Broad Institute Genome Sequencing Center for Infectious Disease"/>
            <person name="Wu L."/>
            <person name="Ma J."/>
        </authorList>
    </citation>
    <scope>NUCLEOTIDE SEQUENCE [LARGE SCALE GENOMIC DNA]</scope>
    <source>
        <strain evidence="2">KCTC 42456</strain>
    </source>
</reference>
<gene>
    <name evidence="1" type="primary">thiS</name>
    <name evidence="1" type="ORF">ACFSSE_09320</name>
</gene>
<dbReference type="PANTHER" id="PTHR34472:SF1">
    <property type="entry name" value="SULFUR CARRIER PROTEIN THIS"/>
    <property type="match status" value="1"/>
</dbReference>
<proteinExistence type="predicted"/>
<dbReference type="CDD" id="cd00565">
    <property type="entry name" value="Ubl_ThiS"/>
    <property type="match status" value="1"/>
</dbReference>
<dbReference type="InterPro" id="IPR003749">
    <property type="entry name" value="ThiS/MoaD-like"/>
</dbReference>
<evidence type="ECO:0000313" key="1">
    <source>
        <dbReference type="EMBL" id="MFD2731905.1"/>
    </source>
</evidence>
<dbReference type="Gene3D" id="3.10.20.30">
    <property type="match status" value="1"/>
</dbReference>
<dbReference type="InterPro" id="IPR016155">
    <property type="entry name" value="Mopterin_synth/thiamin_S_b"/>
</dbReference>
<dbReference type="PANTHER" id="PTHR34472">
    <property type="entry name" value="SULFUR CARRIER PROTEIN THIS"/>
    <property type="match status" value="1"/>
</dbReference>
<dbReference type="EMBL" id="JBHULV010000028">
    <property type="protein sequence ID" value="MFD2731905.1"/>
    <property type="molecule type" value="Genomic_DNA"/>
</dbReference>
<dbReference type="InterPro" id="IPR010035">
    <property type="entry name" value="Thi_S"/>
</dbReference>
<protein>
    <submittedName>
        <fullName evidence="1">Sulfur carrier protein ThiS</fullName>
    </submittedName>
</protein>
<dbReference type="Proteomes" id="UP001597546">
    <property type="component" value="Unassembled WGS sequence"/>
</dbReference>
<name>A0ABW5TRP8_9SPHI</name>
<evidence type="ECO:0000313" key="2">
    <source>
        <dbReference type="Proteomes" id="UP001597546"/>
    </source>
</evidence>
<dbReference type="InterPro" id="IPR012675">
    <property type="entry name" value="Beta-grasp_dom_sf"/>
</dbReference>
<organism evidence="1 2">
    <name type="scientific">Pedobacter alpinus</name>
    <dbReference type="NCBI Taxonomy" id="1590643"/>
    <lineage>
        <taxon>Bacteria</taxon>
        <taxon>Pseudomonadati</taxon>
        <taxon>Bacteroidota</taxon>
        <taxon>Sphingobacteriia</taxon>
        <taxon>Sphingobacteriales</taxon>
        <taxon>Sphingobacteriaceae</taxon>
        <taxon>Pedobacter</taxon>
    </lineage>
</organism>
<comment type="caution">
    <text evidence="1">The sequence shown here is derived from an EMBL/GenBank/DDBJ whole genome shotgun (WGS) entry which is preliminary data.</text>
</comment>
<dbReference type="NCBIfam" id="TIGR01683">
    <property type="entry name" value="thiS"/>
    <property type="match status" value="1"/>
</dbReference>
<keyword evidence="2" id="KW-1185">Reference proteome</keyword>
<accession>A0ABW5TRP8</accession>
<dbReference type="RefSeq" id="WP_379043585.1">
    <property type="nucleotide sequence ID" value="NZ_JBHSKW010000032.1"/>
</dbReference>